<dbReference type="RefSeq" id="WP_252590936.1">
    <property type="nucleotide sequence ID" value="NZ_CP099489.1"/>
</dbReference>
<evidence type="ECO:0000256" key="2">
    <source>
        <dbReference type="ARBA" id="ARBA00008814"/>
    </source>
</evidence>
<proteinExistence type="inferred from homology"/>
<feature type="signal peptide" evidence="6">
    <location>
        <begin position="1"/>
        <end position="22"/>
    </location>
</feature>
<dbReference type="PROSITE" id="PS50983">
    <property type="entry name" value="FE_B12_PBP"/>
    <property type="match status" value="1"/>
</dbReference>
<accession>A0ABY4YMU9</accession>
<dbReference type="CDD" id="cd01146">
    <property type="entry name" value="FhuD"/>
    <property type="match status" value="1"/>
</dbReference>
<evidence type="ECO:0000259" key="7">
    <source>
        <dbReference type="PROSITE" id="PS50983"/>
    </source>
</evidence>
<dbReference type="InterPro" id="IPR002491">
    <property type="entry name" value="ABC_transptr_periplasmic_BD"/>
</dbReference>
<name>A0ABY4YMU9_9MICO</name>
<dbReference type="EMBL" id="CP099489">
    <property type="protein sequence ID" value="USQ78146.1"/>
    <property type="molecule type" value="Genomic_DNA"/>
</dbReference>
<evidence type="ECO:0000256" key="4">
    <source>
        <dbReference type="ARBA" id="ARBA00022729"/>
    </source>
</evidence>
<gene>
    <name evidence="8" type="ORF">NF556_10775</name>
</gene>
<dbReference type="Pfam" id="PF01497">
    <property type="entry name" value="Peripla_BP_2"/>
    <property type="match status" value="1"/>
</dbReference>
<sequence>MHRPRHALVTGTLLVAALALTACGTTEDPEPAEQESAAADGESSADGESTPAVGDDAAATTAATTAAEQGSGGPVTYTDERGEHTLEEPATEVVSLEWGLTENLLALGVVPVGQADIEGYNTWDTVAPLDPEGVTDVGTRGEPSLSDITALDPDLIVTTTDLPDNVIGQLEDIAPVLAVRGSDSEDPLGYMRSTVELLGTATGTEVEAEAALGEFDAALTEGQAAIADAGLEGDEFVMADGWLNNGVVSVRMFTPGSYFGAIGEELGLVNAWTEGGDPDYGLAQTDVEGLTALDDLHFLYAANDSEADPFAEGLADNPIWAQLPFVTGDNVDRIPDGIWMFGGPQSGEAFIDATVDAVTAPE</sequence>
<evidence type="ECO:0000256" key="3">
    <source>
        <dbReference type="ARBA" id="ARBA00022448"/>
    </source>
</evidence>
<dbReference type="Proteomes" id="UP001056455">
    <property type="component" value="Chromosome"/>
</dbReference>
<feature type="compositionally biased region" description="Low complexity" evidence="5">
    <location>
        <begin position="34"/>
        <end position="49"/>
    </location>
</feature>
<evidence type="ECO:0000256" key="5">
    <source>
        <dbReference type="SAM" id="MobiDB-lite"/>
    </source>
</evidence>
<dbReference type="SUPFAM" id="SSF53807">
    <property type="entry name" value="Helical backbone' metal receptor"/>
    <property type="match status" value="1"/>
</dbReference>
<evidence type="ECO:0000313" key="8">
    <source>
        <dbReference type="EMBL" id="USQ78146.1"/>
    </source>
</evidence>
<organism evidence="8 9">
    <name type="scientific">Ornithinimicrobium faecis</name>
    <dbReference type="NCBI Taxonomy" id="2934158"/>
    <lineage>
        <taxon>Bacteria</taxon>
        <taxon>Bacillati</taxon>
        <taxon>Actinomycetota</taxon>
        <taxon>Actinomycetes</taxon>
        <taxon>Micrococcales</taxon>
        <taxon>Ornithinimicrobiaceae</taxon>
        <taxon>Ornithinimicrobium</taxon>
    </lineage>
</organism>
<dbReference type="InterPro" id="IPR051313">
    <property type="entry name" value="Bact_iron-sidero_bind"/>
</dbReference>
<dbReference type="PANTHER" id="PTHR30532">
    <property type="entry name" value="IRON III DICITRATE-BINDING PERIPLASMIC PROTEIN"/>
    <property type="match status" value="1"/>
</dbReference>
<dbReference type="Gene3D" id="3.40.50.1980">
    <property type="entry name" value="Nitrogenase molybdenum iron protein domain"/>
    <property type="match status" value="2"/>
</dbReference>
<feature type="domain" description="Fe/B12 periplasmic-binding" evidence="7">
    <location>
        <begin position="92"/>
        <end position="362"/>
    </location>
</feature>
<evidence type="ECO:0000256" key="1">
    <source>
        <dbReference type="ARBA" id="ARBA00004196"/>
    </source>
</evidence>
<feature type="region of interest" description="Disordered" evidence="5">
    <location>
        <begin position="25"/>
        <end position="80"/>
    </location>
</feature>
<keyword evidence="4 6" id="KW-0732">Signal</keyword>
<feature type="chain" id="PRO_5046564970" evidence="6">
    <location>
        <begin position="23"/>
        <end position="362"/>
    </location>
</feature>
<dbReference type="PANTHER" id="PTHR30532:SF1">
    <property type="entry name" value="IRON(3+)-HYDROXAMATE-BINDING PROTEIN FHUD"/>
    <property type="match status" value="1"/>
</dbReference>
<reference evidence="8" key="1">
    <citation type="submission" date="2022-06" db="EMBL/GenBank/DDBJ databases">
        <title>Ornithinimicrobium HY1793.</title>
        <authorList>
            <person name="Huang Y."/>
        </authorList>
    </citation>
    <scope>NUCLEOTIDE SEQUENCE</scope>
    <source>
        <strain evidence="8">HY1793</strain>
    </source>
</reference>
<evidence type="ECO:0000256" key="6">
    <source>
        <dbReference type="SAM" id="SignalP"/>
    </source>
</evidence>
<protein>
    <submittedName>
        <fullName evidence="8">Iron-siderophore ABC transporter substrate-binding protein</fullName>
    </submittedName>
</protein>
<keyword evidence="9" id="KW-1185">Reference proteome</keyword>
<evidence type="ECO:0000313" key="9">
    <source>
        <dbReference type="Proteomes" id="UP001056455"/>
    </source>
</evidence>
<comment type="similarity">
    <text evidence="2">Belongs to the bacterial solute-binding protein 8 family.</text>
</comment>
<feature type="compositionally biased region" description="Low complexity" evidence="5">
    <location>
        <begin position="57"/>
        <end position="67"/>
    </location>
</feature>
<dbReference type="PROSITE" id="PS51257">
    <property type="entry name" value="PROKAR_LIPOPROTEIN"/>
    <property type="match status" value="1"/>
</dbReference>
<comment type="subcellular location">
    <subcellularLocation>
        <location evidence="1">Cell envelope</location>
    </subcellularLocation>
</comment>
<keyword evidence="3" id="KW-0813">Transport</keyword>